<dbReference type="InParanoid" id="A0A2H3EAF6"/>
<evidence type="ECO:0000313" key="2">
    <source>
        <dbReference type="Proteomes" id="UP000217790"/>
    </source>
</evidence>
<accession>A0A2H3EAF6</accession>
<dbReference type="EMBL" id="KZ293646">
    <property type="protein sequence ID" value="PBL00693.1"/>
    <property type="molecule type" value="Genomic_DNA"/>
</dbReference>
<proteinExistence type="predicted"/>
<name>A0A2H3EAF6_ARMGA</name>
<protein>
    <submittedName>
        <fullName evidence="1">Uncharacterized protein</fullName>
    </submittedName>
</protein>
<evidence type="ECO:0000313" key="1">
    <source>
        <dbReference type="EMBL" id="PBL00693.1"/>
    </source>
</evidence>
<dbReference type="Proteomes" id="UP000217790">
    <property type="component" value="Unassembled WGS sequence"/>
</dbReference>
<sequence length="70" mass="7328">MAVTVPSFKTHRPFFVVHGAASEQSWTGEGSCSRVGFLVLFVDSFGSGLPALVSLFPAISLLDTQPMAGA</sequence>
<gene>
    <name evidence="1" type="ORF">ARMGADRAFT_391047</name>
</gene>
<organism evidence="1 2">
    <name type="scientific">Armillaria gallica</name>
    <name type="common">Bulbous honey fungus</name>
    <name type="synonym">Armillaria bulbosa</name>
    <dbReference type="NCBI Taxonomy" id="47427"/>
    <lineage>
        <taxon>Eukaryota</taxon>
        <taxon>Fungi</taxon>
        <taxon>Dikarya</taxon>
        <taxon>Basidiomycota</taxon>
        <taxon>Agaricomycotina</taxon>
        <taxon>Agaricomycetes</taxon>
        <taxon>Agaricomycetidae</taxon>
        <taxon>Agaricales</taxon>
        <taxon>Marasmiineae</taxon>
        <taxon>Physalacriaceae</taxon>
        <taxon>Armillaria</taxon>
    </lineage>
</organism>
<keyword evidence="2" id="KW-1185">Reference proteome</keyword>
<reference evidence="2" key="1">
    <citation type="journal article" date="2017" name="Nat. Ecol. Evol.">
        <title>Genome expansion and lineage-specific genetic innovations in the forest pathogenic fungi Armillaria.</title>
        <authorList>
            <person name="Sipos G."/>
            <person name="Prasanna A.N."/>
            <person name="Walter M.C."/>
            <person name="O'Connor E."/>
            <person name="Balint B."/>
            <person name="Krizsan K."/>
            <person name="Kiss B."/>
            <person name="Hess J."/>
            <person name="Varga T."/>
            <person name="Slot J."/>
            <person name="Riley R."/>
            <person name="Boka B."/>
            <person name="Rigling D."/>
            <person name="Barry K."/>
            <person name="Lee J."/>
            <person name="Mihaltcheva S."/>
            <person name="LaButti K."/>
            <person name="Lipzen A."/>
            <person name="Waldron R."/>
            <person name="Moloney N.M."/>
            <person name="Sperisen C."/>
            <person name="Kredics L."/>
            <person name="Vagvoelgyi C."/>
            <person name="Patrignani A."/>
            <person name="Fitzpatrick D."/>
            <person name="Nagy I."/>
            <person name="Doyle S."/>
            <person name="Anderson J.B."/>
            <person name="Grigoriev I.V."/>
            <person name="Gueldener U."/>
            <person name="Muensterkoetter M."/>
            <person name="Nagy L.G."/>
        </authorList>
    </citation>
    <scope>NUCLEOTIDE SEQUENCE [LARGE SCALE GENOMIC DNA]</scope>
    <source>
        <strain evidence="2">Ar21-2</strain>
    </source>
</reference>
<dbReference type="AlphaFoldDB" id="A0A2H3EAF6"/>